<gene>
    <name evidence="2" type="ORF">TBRA_LOCUS13523</name>
</gene>
<dbReference type="PANTHER" id="PTHR33332">
    <property type="entry name" value="REVERSE TRANSCRIPTASE DOMAIN-CONTAINING PROTEIN"/>
    <property type="match status" value="1"/>
</dbReference>
<keyword evidence="3" id="KW-1185">Reference proteome</keyword>
<evidence type="ECO:0000313" key="3">
    <source>
        <dbReference type="Proteomes" id="UP000479190"/>
    </source>
</evidence>
<evidence type="ECO:0000259" key="1">
    <source>
        <dbReference type="PROSITE" id="PS50878"/>
    </source>
</evidence>
<organism evidence="2 3">
    <name type="scientific">Trichogramma brassicae</name>
    <dbReference type="NCBI Taxonomy" id="86971"/>
    <lineage>
        <taxon>Eukaryota</taxon>
        <taxon>Metazoa</taxon>
        <taxon>Ecdysozoa</taxon>
        <taxon>Arthropoda</taxon>
        <taxon>Hexapoda</taxon>
        <taxon>Insecta</taxon>
        <taxon>Pterygota</taxon>
        <taxon>Neoptera</taxon>
        <taxon>Endopterygota</taxon>
        <taxon>Hymenoptera</taxon>
        <taxon>Apocrita</taxon>
        <taxon>Proctotrupomorpha</taxon>
        <taxon>Chalcidoidea</taxon>
        <taxon>Trichogrammatidae</taxon>
        <taxon>Trichogramma</taxon>
    </lineage>
</organism>
<dbReference type="SUPFAM" id="SSF56672">
    <property type="entry name" value="DNA/RNA polymerases"/>
    <property type="match status" value="1"/>
</dbReference>
<dbReference type="GO" id="GO:0071897">
    <property type="term" value="P:DNA biosynthetic process"/>
    <property type="evidence" value="ECO:0007669"/>
    <property type="project" value="UniProtKB-ARBA"/>
</dbReference>
<dbReference type="Pfam" id="PF00078">
    <property type="entry name" value="RVT_1"/>
    <property type="match status" value="1"/>
</dbReference>
<protein>
    <recommendedName>
        <fullName evidence="1">Reverse transcriptase domain-containing protein</fullName>
    </recommendedName>
</protein>
<dbReference type="PROSITE" id="PS50878">
    <property type="entry name" value="RT_POL"/>
    <property type="match status" value="1"/>
</dbReference>
<dbReference type="EMBL" id="CADCXV010001138">
    <property type="protein sequence ID" value="CAB0041879.1"/>
    <property type="molecule type" value="Genomic_DNA"/>
</dbReference>
<evidence type="ECO:0000313" key="2">
    <source>
        <dbReference type="EMBL" id="CAB0041879.1"/>
    </source>
</evidence>
<dbReference type="OrthoDB" id="6283029at2759"/>
<proteinExistence type="predicted"/>
<dbReference type="InterPro" id="IPR043502">
    <property type="entry name" value="DNA/RNA_pol_sf"/>
</dbReference>
<accession>A0A6H5IX02</accession>
<dbReference type="InterPro" id="IPR000477">
    <property type="entry name" value="RT_dom"/>
</dbReference>
<name>A0A6H5IX02_9HYME</name>
<dbReference type="AlphaFoldDB" id="A0A6H5IX02"/>
<reference evidence="2 3" key="1">
    <citation type="submission" date="2020-02" db="EMBL/GenBank/DDBJ databases">
        <authorList>
            <person name="Ferguson B K."/>
        </authorList>
    </citation>
    <scope>NUCLEOTIDE SEQUENCE [LARGE SCALE GENOMIC DNA]</scope>
</reference>
<sequence>MYYNIQKRVKIGDIRAHGFVKKWMKYARRKILLKNENDDEVDDNFLFMQPKGREDIHTYGHLLRIQCSLQICKPNCPTRSGSKSHFRAYHRASSMRKQNGPSVAGHWIAIYYSKRIIHVYDSANKREVIFLHQSHRRQIEQQLRSRCASISIVLLLYRRLEVLRTVSLSPGRYQLRWVGISVAADHMGVPQGSVLGPLLFSLFMNDLPEDLVDSRCMLFADDLQVLQFVFSEGLHASTERFQSQRQRRFSWATANGLSLNRAKTQVGKSHPDLYSLIREFQKEQGDTEIGLIELSNQRRIKSAPKKKWVDVQRRLRALVETYDTYGLPQLHLIMVIIVYVHVLDDTAGFAGCTIFGDFCPRSHDNGLVPYLSFLS</sequence>
<dbReference type="Proteomes" id="UP000479190">
    <property type="component" value="Unassembled WGS sequence"/>
</dbReference>
<feature type="domain" description="Reverse transcriptase" evidence="1">
    <location>
        <begin position="1"/>
        <end position="293"/>
    </location>
</feature>